<dbReference type="EMBL" id="MAQB02000001">
    <property type="protein sequence ID" value="OFJ48976.1"/>
    <property type="molecule type" value="Genomic_DNA"/>
</dbReference>
<dbReference type="AlphaFoldDB" id="A0A1E8PRR2"/>
<sequence length="89" mass="9578">MAARHDLVILAVDADSARAQLLLGEWLQRINGDSGRSCFDGAIAWRRFMQDTTKHHGCLGPLRGRGASDLPGRAVISSNVHNVAGLTDL</sequence>
<comment type="caution">
    <text evidence="1">The sequence shown here is derived from an EMBL/GenBank/DDBJ whole genome shotgun (WGS) entry which is preliminary data.</text>
</comment>
<name>A0A1E8PRR2_9BURK</name>
<accession>A0A1E8PRR2</accession>
<dbReference type="Proteomes" id="UP000092634">
    <property type="component" value="Unassembled WGS sequence"/>
</dbReference>
<proteinExistence type="predicted"/>
<reference evidence="1 2" key="1">
    <citation type="submission" date="2016-10" db="EMBL/GenBank/DDBJ databases">
        <title>Updated version of Genome Assembly of Janthinobacterium lividum ERGS5:01.</title>
        <authorList>
            <person name="Kumar R."/>
            <person name="Acharya V."/>
            <person name="Singh D."/>
        </authorList>
    </citation>
    <scope>NUCLEOTIDE SEQUENCE [LARGE SCALE GENOMIC DNA]</scope>
    <source>
        <strain evidence="1 2">ERGS5:01</strain>
    </source>
</reference>
<protein>
    <submittedName>
        <fullName evidence="1">Uncharacterized protein</fullName>
    </submittedName>
</protein>
<organism evidence="1 2">
    <name type="scientific">Janthinobacterium lividum</name>
    <dbReference type="NCBI Taxonomy" id="29581"/>
    <lineage>
        <taxon>Bacteria</taxon>
        <taxon>Pseudomonadati</taxon>
        <taxon>Pseudomonadota</taxon>
        <taxon>Betaproteobacteria</taxon>
        <taxon>Burkholderiales</taxon>
        <taxon>Oxalobacteraceae</taxon>
        <taxon>Janthinobacterium</taxon>
    </lineage>
</organism>
<evidence type="ECO:0000313" key="2">
    <source>
        <dbReference type="Proteomes" id="UP000092634"/>
    </source>
</evidence>
<gene>
    <name evidence="1" type="ORF">BA896_008795</name>
</gene>
<evidence type="ECO:0000313" key="1">
    <source>
        <dbReference type="EMBL" id="OFJ48976.1"/>
    </source>
</evidence>